<feature type="compositionally biased region" description="Basic and acidic residues" evidence="1">
    <location>
        <begin position="52"/>
        <end position="75"/>
    </location>
</feature>
<reference evidence="3 4" key="1">
    <citation type="submission" date="2021-02" db="EMBL/GenBank/DDBJ databases">
        <title>FDA dAtabase for Regulatory Grade micrObial Sequences (FDA-ARGOS): Supporting development and validation of Infectious Disease Dx tests.</title>
        <authorList>
            <person name="Sproer C."/>
            <person name="Gronow S."/>
            <person name="Severitt S."/>
            <person name="Schroder I."/>
            <person name="Tallon L."/>
            <person name="Sadzewicz L."/>
            <person name="Zhao X."/>
            <person name="Boylan J."/>
            <person name="Ott S."/>
            <person name="Bowen H."/>
            <person name="Vavikolanu K."/>
            <person name="Mehta A."/>
            <person name="Aluvathingal J."/>
            <person name="Nadendla S."/>
            <person name="Lowell S."/>
            <person name="Myers T."/>
            <person name="Yan Y."/>
            <person name="Sichtig H."/>
        </authorList>
    </citation>
    <scope>NUCLEOTIDE SEQUENCE [LARGE SCALE GENOMIC DNA]</scope>
    <source>
        <strain evidence="3 4">FDAARGOS_1211</strain>
    </source>
</reference>
<feature type="transmembrane region" description="Helical" evidence="2">
    <location>
        <begin position="83"/>
        <end position="100"/>
    </location>
</feature>
<sequence length="285" mass="30717">MDGWIRFWTAVWVGWIALSGRAIDLVLCTTPTKPTAPQQKPKSEAEQAAGSAEERAEEAGEGAEKTPPEKTEKRKTTPTKGSPALRILCLVLAIGFIYGLPWTTRIAIAAAAAWTTTAITLGLIATRPKAKPSEKDESSEQKKPDEPPQHPSELLPREHVAVLLSTLYTEGSGVHLATLAEHLTATPLMGLPATPWRTAHVRALLTRHGVRVRPGVRVPPAGTREGVHREDFPPLPPPPAGPPVVGVVVAGQSNNNNAGHSPDRPFRITPDPTNPVRHHVHHERA</sequence>
<feature type="transmembrane region" description="Helical" evidence="2">
    <location>
        <begin position="106"/>
        <end position="125"/>
    </location>
</feature>
<keyword evidence="4" id="KW-1185">Reference proteome</keyword>
<organism evidence="3 4">
    <name type="scientific">Streptomyces californicus</name>
    <dbReference type="NCBI Taxonomy" id="67351"/>
    <lineage>
        <taxon>Bacteria</taxon>
        <taxon>Bacillati</taxon>
        <taxon>Actinomycetota</taxon>
        <taxon>Actinomycetes</taxon>
        <taxon>Kitasatosporales</taxon>
        <taxon>Streptomycetaceae</taxon>
        <taxon>Streptomyces</taxon>
    </lineage>
</organism>
<feature type="compositionally biased region" description="Low complexity" evidence="1">
    <location>
        <begin position="33"/>
        <end position="51"/>
    </location>
</feature>
<gene>
    <name evidence="3" type="ORF">I6J41_16765</name>
</gene>
<keyword evidence="2" id="KW-0812">Transmembrane</keyword>
<dbReference type="Proteomes" id="UP000598054">
    <property type="component" value="Chromosome"/>
</dbReference>
<protein>
    <submittedName>
        <fullName evidence="3">Uncharacterized protein</fullName>
    </submittedName>
</protein>
<evidence type="ECO:0000313" key="4">
    <source>
        <dbReference type="Proteomes" id="UP000598054"/>
    </source>
</evidence>
<proteinExistence type="predicted"/>
<dbReference type="GeneID" id="63981199"/>
<name>A0ABX7J2B1_9ACTN</name>
<feature type="region of interest" description="Disordered" evidence="1">
    <location>
        <begin position="128"/>
        <end position="155"/>
    </location>
</feature>
<evidence type="ECO:0000256" key="1">
    <source>
        <dbReference type="SAM" id="MobiDB-lite"/>
    </source>
</evidence>
<keyword evidence="2" id="KW-1133">Transmembrane helix</keyword>
<feature type="compositionally biased region" description="Basic residues" evidence="1">
    <location>
        <begin position="276"/>
        <end position="285"/>
    </location>
</feature>
<accession>A0ABX7J2B1</accession>
<feature type="region of interest" description="Disordered" evidence="1">
    <location>
        <begin position="33"/>
        <end position="80"/>
    </location>
</feature>
<dbReference type="EMBL" id="CP070249">
    <property type="protein sequence ID" value="QRV42206.1"/>
    <property type="molecule type" value="Genomic_DNA"/>
</dbReference>
<evidence type="ECO:0000313" key="3">
    <source>
        <dbReference type="EMBL" id="QRV42206.1"/>
    </source>
</evidence>
<evidence type="ECO:0000256" key="2">
    <source>
        <dbReference type="SAM" id="Phobius"/>
    </source>
</evidence>
<dbReference type="RefSeq" id="WP_030114475.1">
    <property type="nucleotide sequence ID" value="NZ_CP070242.1"/>
</dbReference>
<feature type="region of interest" description="Disordered" evidence="1">
    <location>
        <begin position="248"/>
        <end position="285"/>
    </location>
</feature>
<feature type="compositionally biased region" description="Basic and acidic residues" evidence="1">
    <location>
        <begin position="131"/>
        <end position="148"/>
    </location>
</feature>
<keyword evidence="2" id="KW-0472">Membrane</keyword>